<dbReference type="SUPFAM" id="SSF51366">
    <property type="entry name" value="Ribulose-phoshate binding barrel"/>
    <property type="match status" value="1"/>
</dbReference>
<sequence length="263" mass="28314">MRTFSDLFGGKKAIIGMVHLQPLPGSPRYGGDLDAVYRAAVEDLENLQRAGVSAAIIENFGDVPYGTDNDFITLASMTSIAARLREKTDMPLGINVQFNCAKEEWAMAYATGGDFIRVEAFVETRVGTHGITYPAAPVLMREKGRYPADTLLFCDINTKHTEPLVPSAIKDNIHAAIEEGADALIVTGVVTGQNPTLEQVEEFKQNSGSVPVLLGSGINADNAGDFLAIADGAIVGSSFKYDGDVFKQIDPARVKAFMERVQL</sequence>
<dbReference type="InterPro" id="IPR005137">
    <property type="entry name" value="BtpA"/>
</dbReference>
<gene>
    <name evidence="2" type="primary">sgcQ_2</name>
    <name evidence="2" type="ORF">SAMEA3545359_02048</name>
</gene>
<dbReference type="InterPro" id="IPR013785">
    <property type="entry name" value="Aldolase_TIM"/>
</dbReference>
<dbReference type="Pfam" id="PF03437">
    <property type="entry name" value="BtpA"/>
    <property type="match status" value="1"/>
</dbReference>
<dbReference type="InterPro" id="IPR011060">
    <property type="entry name" value="RibuloseP-bd_barrel"/>
</dbReference>
<proteinExistence type="inferred from homology"/>
<dbReference type="NCBIfam" id="TIGR00259">
    <property type="entry name" value="thylakoid_BtpA"/>
    <property type="match status" value="1"/>
</dbReference>
<protein>
    <submittedName>
        <fullName evidence="2">Putative sgc region protein SgcQ</fullName>
    </submittedName>
</protein>
<dbReference type="EMBL" id="FMHG01000001">
    <property type="protein sequence ID" value="SCJ79207.1"/>
    <property type="molecule type" value="Genomic_DNA"/>
</dbReference>
<dbReference type="Gene3D" id="3.20.20.70">
    <property type="entry name" value="Aldolase class I"/>
    <property type="match status" value="1"/>
</dbReference>
<evidence type="ECO:0000256" key="1">
    <source>
        <dbReference type="ARBA" id="ARBA00006007"/>
    </source>
</evidence>
<dbReference type="AlphaFoldDB" id="A0A1C6JAX2"/>
<evidence type="ECO:0000313" key="2">
    <source>
        <dbReference type="EMBL" id="SCJ79207.1"/>
    </source>
</evidence>
<accession>A0A1C6JAX2</accession>
<dbReference type="PANTHER" id="PTHR21381:SF3">
    <property type="entry name" value="SGC REGION PROTEIN SGCQ-RELATED"/>
    <property type="match status" value="1"/>
</dbReference>
<reference evidence="2" key="1">
    <citation type="submission" date="2015-09" db="EMBL/GenBank/DDBJ databases">
        <authorList>
            <consortium name="Pathogen Informatics"/>
        </authorList>
    </citation>
    <scope>NUCLEOTIDE SEQUENCE</scope>
    <source>
        <strain evidence="2">2789STDY5834896</strain>
    </source>
</reference>
<dbReference type="PIRSF" id="PIRSF005956">
    <property type="entry name" value="BtpA"/>
    <property type="match status" value="1"/>
</dbReference>
<organism evidence="2">
    <name type="scientific">uncultured Anaerotruncus sp</name>
    <dbReference type="NCBI Taxonomy" id="905011"/>
    <lineage>
        <taxon>Bacteria</taxon>
        <taxon>Bacillati</taxon>
        <taxon>Bacillota</taxon>
        <taxon>Clostridia</taxon>
        <taxon>Eubacteriales</taxon>
        <taxon>Oscillospiraceae</taxon>
        <taxon>Anaerotruncus</taxon>
        <taxon>environmental samples</taxon>
    </lineage>
</organism>
<name>A0A1C6JAX2_9FIRM</name>
<comment type="similarity">
    <text evidence="1">Belongs to the BtpA family.</text>
</comment>
<dbReference type="PANTHER" id="PTHR21381">
    <property type="entry name" value="ZGC:162297"/>
    <property type="match status" value="1"/>
</dbReference>